<dbReference type="EMBL" id="JAHQCX010000026">
    <property type="protein sequence ID" value="MBU9728920.1"/>
    <property type="molecule type" value="Genomic_DNA"/>
</dbReference>
<dbReference type="InterPro" id="IPR017880">
    <property type="entry name" value="KilA_N"/>
</dbReference>
<dbReference type="Proteomes" id="UP001314681">
    <property type="component" value="Unassembled WGS sequence"/>
</dbReference>
<evidence type="ECO:0000313" key="3">
    <source>
        <dbReference type="Proteomes" id="UP001314681"/>
    </source>
</evidence>
<dbReference type="InterPro" id="IPR018004">
    <property type="entry name" value="KilA/APSES_HTH"/>
</dbReference>
<gene>
    <name evidence="2" type="ORF">KTH90_23290</name>
</gene>
<reference evidence="2 3" key="1">
    <citation type="submission" date="2021-06" db="EMBL/GenBank/DDBJ databases">
        <title>Description of novel taxa of the family Lachnospiraceae.</title>
        <authorList>
            <person name="Chaplin A.V."/>
            <person name="Sokolova S.R."/>
            <person name="Pikina A.P."/>
            <person name="Korzhanova M."/>
            <person name="Belova V."/>
            <person name="Korostin D."/>
            <person name="Efimov B.A."/>
        </authorList>
    </citation>
    <scope>NUCLEOTIDE SEQUENCE [LARGE SCALE GENOMIC DNA]</scope>
    <source>
        <strain evidence="2 3">ASD4241</strain>
    </source>
</reference>
<protein>
    <submittedName>
        <fullName evidence="2">KilA-N domain-containing protein</fullName>
    </submittedName>
</protein>
<comment type="caution">
    <text evidence="2">The sequence shown here is derived from an EMBL/GenBank/DDBJ whole genome shotgun (WGS) entry which is preliminary data.</text>
</comment>
<accession>A0ABS6KEI2</accession>
<feature type="domain" description="KilA-N" evidence="1">
    <location>
        <begin position="7"/>
        <end position="143"/>
    </location>
</feature>
<evidence type="ECO:0000259" key="1">
    <source>
        <dbReference type="PROSITE" id="PS51301"/>
    </source>
</evidence>
<evidence type="ECO:0000313" key="2">
    <source>
        <dbReference type="EMBL" id="MBU9728920.1"/>
    </source>
</evidence>
<dbReference type="PROSITE" id="PS51301">
    <property type="entry name" value="KILA_N"/>
    <property type="match status" value="1"/>
</dbReference>
<name>A0ABS6KEI2_9FIRM</name>
<organism evidence="2 3">
    <name type="scientific">Diplocloster modestus</name>
    <dbReference type="NCBI Taxonomy" id="2850322"/>
    <lineage>
        <taxon>Bacteria</taxon>
        <taxon>Bacillati</taxon>
        <taxon>Bacillota</taxon>
        <taxon>Clostridia</taxon>
        <taxon>Lachnospirales</taxon>
        <taxon>Lachnospiraceae</taxon>
        <taxon>Diplocloster</taxon>
    </lineage>
</organism>
<keyword evidence="3" id="KW-1185">Reference proteome</keyword>
<dbReference type="RefSeq" id="WP_158355425.1">
    <property type="nucleotide sequence ID" value="NZ_JAHQCX010000026.1"/>
</dbReference>
<dbReference type="Pfam" id="PF04383">
    <property type="entry name" value="KilA-N"/>
    <property type="match status" value="1"/>
</dbReference>
<sequence>METDKMLKAQISAKGMQISVVSDGGYDDYISLTDIAKYKSEDPAATIQNWMRSRDVIEFLGLWESLHNSDFKPLEFEGFKARAGSNAFTLSPKRWIEATAAIGIYSKSGRNGGTFAHRDIAFEFASWISAEFKLYIITDYQRLKADENSRLSLNWNMNREISKINYRIHTDAIKEHLIVPELPKQYQSFTYATEADVLNVAMFGKTAKQWRDSNPGLDGNVRDHATLQQLIVLSNMESLNAEMIKRGISCNDRLVELNRIAKEQMTSLLKSTGVKRLEQYNNSK</sequence>
<dbReference type="SMART" id="SM01252">
    <property type="entry name" value="KilA-N"/>
    <property type="match status" value="1"/>
</dbReference>
<proteinExistence type="predicted"/>